<dbReference type="RefSeq" id="WP_229232524.1">
    <property type="nucleotide sequence ID" value="NZ_AP024525.1"/>
</dbReference>
<dbReference type="PROSITE" id="PS51186">
    <property type="entry name" value="GNAT"/>
    <property type="match status" value="1"/>
</dbReference>
<reference evidence="2 3" key="1">
    <citation type="journal article" date="2021" name="J. Biosci. Bioeng.">
        <title>Identification and characterization of a chc gene cluster responsible for the aromatization pathway of cyclohexanecarboxylate degradation in Sinomonas cyclohexanicum ATCC 51369.</title>
        <authorList>
            <person name="Yamamoto T."/>
            <person name="Hasegawa Y."/>
            <person name="Lau P.C.K."/>
            <person name="Iwaki H."/>
        </authorList>
    </citation>
    <scope>NUCLEOTIDE SEQUENCE [LARGE SCALE GENOMIC DNA]</scope>
    <source>
        <strain evidence="2 3">ATCC 51369</strain>
    </source>
</reference>
<keyword evidence="3" id="KW-1185">Reference proteome</keyword>
<sequence length="203" mass="22262">MDRAGAAPAAAAQDFSVVPLTVATWDAFAGLAERNNGVFGGCWCMWFQTFHSEKRQAVEDNRTLKQRLVEAGRAHAALVMHDGEAVAWCEYGTPEELPNIYHRKQYEAELDILPDYRLTCIFVDRNHRHRGLSAVAVRGALGLIAEAGGGIVEGYPHDNNGAHKAVLYDGTRKLFESVGFDYVRPKGAMNCVMRITVDAAPGT</sequence>
<evidence type="ECO:0000313" key="3">
    <source>
        <dbReference type="Proteomes" id="UP001319861"/>
    </source>
</evidence>
<dbReference type="Gene3D" id="3.40.630.30">
    <property type="match status" value="1"/>
</dbReference>
<organism evidence="2 3">
    <name type="scientific">Sinomonas cyclohexanicum</name>
    <name type="common">Corynebacterium cyclohexanicum</name>
    <dbReference type="NCBI Taxonomy" id="322009"/>
    <lineage>
        <taxon>Bacteria</taxon>
        <taxon>Bacillati</taxon>
        <taxon>Actinomycetota</taxon>
        <taxon>Actinomycetes</taxon>
        <taxon>Micrococcales</taxon>
        <taxon>Micrococcaceae</taxon>
        <taxon>Sinomonas</taxon>
    </lineage>
</organism>
<accession>A0ABM7PU99</accession>
<evidence type="ECO:0000259" key="1">
    <source>
        <dbReference type="PROSITE" id="PS51186"/>
    </source>
</evidence>
<dbReference type="InterPro" id="IPR016181">
    <property type="entry name" value="Acyl_CoA_acyltransferase"/>
</dbReference>
<dbReference type="EMBL" id="AP024525">
    <property type="protein sequence ID" value="BCT75825.1"/>
    <property type="molecule type" value="Genomic_DNA"/>
</dbReference>
<protein>
    <recommendedName>
        <fullName evidence="1">N-acetyltransferase domain-containing protein</fullName>
    </recommendedName>
</protein>
<name>A0ABM7PU99_SINCY</name>
<dbReference type="SUPFAM" id="SSF55729">
    <property type="entry name" value="Acyl-CoA N-acyltransferases (Nat)"/>
    <property type="match status" value="1"/>
</dbReference>
<dbReference type="Proteomes" id="UP001319861">
    <property type="component" value="Chromosome"/>
</dbReference>
<evidence type="ECO:0000313" key="2">
    <source>
        <dbReference type="EMBL" id="BCT75825.1"/>
    </source>
</evidence>
<dbReference type="InterPro" id="IPR000182">
    <property type="entry name" value="GNAT_dom"/>
</dbReference>
<feature type="domain" description="N-acetyltransferase" evidence="1">
    <location>
        <begin position="18"/>
        <end position="198"/>
    </location>
</feature>
<proteinExistence type="predicted"/>
<gene>
    <name evidence="2" type="ORF">SCMU_16670</name>
</gene>